<feature type="non-terminal residue" evidence="1">
    <location>
        <position position="1"/>
    </location>
</feature>
<proteinExistence type="predicted"/>
<name>A0A3S1AZN1_ELYCH</name>
<dbReference type="EMBL" id="RQTK01001068">
    <property type="protein sequence ID" value="RUS72429.1"/>
    <property type="molecule type" value="Genomic_DNA"/>
</dbReference>
<sequence length="144" mass="16398">EHIVEVAHHINTDLRAVRLPLDVDGSVALRQAHACYTAERLHHVKVLQLHVCHVGSVFSHKDVAGRLHDDRLFESLPLAVGYLKLQTRLSSQDLRQPHFEVGRGPEREPFLEAHRHLCSPRLLKPKVVRLLVRGVVFEHCVDSD</sequence>
<reference evidence="1 2" key="1">
    <citation type="submission" date="2019-01" db="EMBL/GenBank/DDBJ databases">
        <title>A draft genome assembly of the solar-powered sea slug Elysia chlorotica.</title>
        <authorList>
            <person name="Cai H."/>
            <person name="Li Q."/>
            <person name="Fang X."/>
            <person name="Li J."/>
            <person name="Curtis N.E."/>
            <person name="Altenburger A."/>
            <person name="Shibata T."/>
            <person name="Feng M."/>
            <person name="Maeda T."/>
            <person name="Schwartz J.A."/>
            <person name="Shigenobu S."/>
            <person name="Lundholm N."/>
            <person name="Nishiyama T."/>
            <person name="Yang H."/>
            <person name="Hasebe M."/>
            <person name="Li S."/>
            <person name="Pierce S.K."/>
            <person name="Wang J."/>
        </authorList>
    </citation>
    <scope>NUCLEOTIDE SEQUENCE [LARGE SCALE GENOMIC DNA]</scope>
    <source>
        <strain evidence="1">EC2010</strain>
        <tissue evidence="1">Whole organism of an adult</tissue>
    </source>
</reference>
<organism evidence="1 2">
    <name type="scientific">Elysia chlorotica</name>
    <name type="common">Eastern emerald elysia</name>
    <name type="synonym">Sea slug</name>
    <dbReference type="NCBI Taxonomy" id="188477"/>
    <lineage>
        <taxon>Eukaryota</taxon>
        <taxon>Metazoa</taxon>
        <taxon>Spiralia</taxon>
        <taxon>Lophotrochozoa</taxon>
        <taxon>Mollusca</taxon>
        <taxon>Gastropoda</taxon>
        <taxon>Heterobranchia</taxon>
        <taxon>Euthyneura</taxon>
        <taxon>Panpulmonata</taxon>
        <taxon>Sacoglossa</taxon>
        <taxon>Placobranchoidea</taxon>
        <taxon>Plakobranchidae</taxon>
        <taxon>Elysia</taxon>
    </lineage>
</organism>
<gene>
    <name evidence="1" type="ORF">EGW08_019808</name>
</gene>
<protein>
    <submittedName>
        <fullName evidence="1">Uncharacterized protein</fullName>
    </submittedName>
</protein>
<evidence type="ECO:0000313" key="1">
    <source>
        <dbReference type="EMBL" id="RUS72429.1"/>
    </source>
</evidence>
<accession>A0A3S1AZN1</accession>
<evidence type="ECO:0000313" key="2">
    <source>
        <dbReference type="Proteomes" id="UP000271974"/>
    </source>
</evidence>
<feature type="non-terminal residue" evidence="1">
    <location>
        <position position="144"/>
    </location>
</feature>
<comment type="caution">
    <text evidence="1">The sequence shown here is derived from an EMBL/GenBank/DDBJ whole genome shotgun (WGS) entry which is preliminary data.</text>
</comment>
<keyword evidence="2" id="KW-1185">Reference proteome</keyword>
<dbReference type="Proteomes" id="UP000271974">
    <property type="component" value="Unassembled WGS sequence"/>
</dbReference>
<dbReference type="AlphaFoldDB" id="A0A3S1AZN1"/>